<evidence type="ECO:0000313" key="2">
    <source>
        <dbReference type="Proteomes" id="UP001342418"/>
    </source>
</evidence>
<gene>
    <name evidence="1" type="ORF">NTH_00936</name>
</gene>
<protein>
    <recommendedName>
        <fullName evidence="3">DUF982 domain-containing protein</fullName>
    </recommendedName>
</protein>
<dbReference type="Pfam" id="PF06169">
    <property type="entry name" value="DUF982"/>
    <property type="match status" value="1"/>
</dbReference>
<dbReference type="EMBL" id="CP030941">
    <property type="protein sequence ID" value="UUP16489.1"/>
    <property type="molecule type" value="Genomic_DNA"/>
</dbReference>
<sequence>MRMFKTPVVVEPGVLGRFRIVTGPADALKVMHTQWPERETEKYKKALTACREAAAGKVPPHVARSSFVAAARSVRILVLPEEFRRYTIGSIDPLQASREAGRRY</sequence>
<dbReference type="Proteomes" id="UP001342418">
    <property type="component" value="Chromosome"/>
</dbReference>
<reference evidence="1 2" key="1">
    <citation type="submission" date="2018-07" db="EMBL/GenBank/DDBJ databases">
        <title>Genome sequence of Nitratireductor thuwali#1536.</title>
        <authorList>
            <person name="Michoud G."/>
            <person name="Merlino G."/>
            <person name="Sefrji F.O."/>
            <person name="Daffonchio D."/>
        </authorList>
    </citation>
    <scope>NUCLEOTIDE SEQUENCE [LARGE SCALE GENOMIC DNA]</scope>
    <source>
        <strain evidence="2">Nit1536</strain>
    </source>
</reference>
<evidence type="ECO:0008006" key="3">
    <source>
        <dbReference type="Google" id="ProtNLM"/>
    </source>
</evidence>
<accession>A0ABY5MEL9</accession>
<keyword evidence="2" id="KW-1185">Reference proteome</keyword>
<dbReference type="Gene3D" id="6.10.250.730">
    <property type="match status" value="1"/>
</dbReference>
<evidence type="ECO:0000313" key="1">
    <source>
        <dbReference type="EMBL" id="UUP16489.1"/>
    </source>
</evidence>
<dbReference type="InterPro" id="IPR010385">
    <property type="entry name" value="DUF982"/>
</dbReference>
<proteinExistence type="predicted"/>
<organism evidence="1 2">
    <name type="scientific">Nitratireductor thuwali</name>
    <dbReference type="NCBI Taxonomy" id="2267699"/>
    <lineage>
        <taxon>Bacteria</taxon>
        <taxon>Pseudomonadati</taxon>
        <taxon>Pseudomonadota</taxon>
        <taxon>Alphaproteobacteria</taxon>
        <taxon>Hyphomicrobiales</taxon>
        <taxon>Phyllobacteriaceae</taxon>
        <taxon>Nitratireductor</taxon>
    </lineage>
</organism>
<name>A0ABY5MEL9_9HYPH</name>